<dbReference type="Proteomes" id="UP000813444">
    <property type="component" value="Unassembled WGS sequence"/>
</dbReference>
<accession>A0A8K0SJN6</accession>
<protein>
    <submittedName>
        <fullName evidence="2">FAD dependent oxidoreductase</fullName>
    </submittedName>
</protein>
<evidence type="ECO:0000313" key="2">
    <source>
        <dbReference type="EMBL" id="KAH7309817.1"/>
    </source>
</evidence>
<dbReference type="Gene3D" id="3.30.9.10">
    <property type="entry name" value="D-Amino Acid Oxidase, subunit A, domain 2"/>
    <property type="match status" value="1"/>
</dbReference>
<dbReference type="SUPFAM" id="SSF51905">
    <property type="entry name" value="FAD/NAD(P)-binding domain"/>
    <property type="match status" value="1"/>
</dbReference>
<proteinExistence type="predicted"/>
<dbReference type="Gene3D" id="3.50.50.60">
    <property type="entry name" value="FAD/NAD(P)-binding domain"/>
    <property type="match status" value="1"/>
</dbReference>
<dbReference type="EMBL" id="JAGPNK010000013">
    <property type="protein sequence ID" value="KAH7309817.1"/>
    <property type="molecule type" value="Genomic_DNA"/>
</dbReference>
<dbReference type="PANTHER" id="PTHR13847">
    <property type="entry name" value="SARCOSINE DEHYDROGENASE-RELATED"/>
    <property type="match status" value="1"/>
</dbReference>
<dbReference type="GO" id="GO:0005737">
    <property type="term" value="C:cytoplasm"/>
    <property type="evidence" value="ECO:0007669"/>
    <property type="project" value="TreeGrafter"/>
</dbReference>
<comment type="caution">
    <text evidence="2">The sequence shown here is derived from an EMBL/GenBank/DDBJ whole genome shotgun (WGS) entry which is preliminary data.</text>
</comment>
<dbReference type="Pfam" id="PF01266">
    <property type="entry name" value="DAO"/>
    <property type="match status" value="1"/>
</dbReference>
<organism evidence="2 3">
    <name type="scientific">Stachybotrys elegans</name>
    <dbReference type="NCBI Taxonomy" id="80388"/>
    <lineage>
        <taxon>Eukaryota</taxon>
        <taxon>Fungi</taxon>
        <taxon>Dikarya</taxon>
        <taxon>Ascomycota</taxon>
        <taxon>Pezizomycotina</taxon>
        <taxon>Sordariomycetes</taxon>
        <taxon>Hypocreomycetidae</taxon>
        <taxon>Hypocreales</taxon>
        <taxon>Stachybotryaceae</taxon>
        <taxon>Stachybotrys</taxon>
    </lineage>
</organism>
<feature type="domain" description="FAD dependent oxidoreductase" evidence="1">
    <location>
        <begin position="37"/>
        <end position="414"/>
    </location>
</feature>
<evidence type="ECO:0000313" key="3">
    <source>
        <dbReference type="Proteomes" id="UP000813444"/>
    </source>
</evidence>
<dbReference type="PANTHER" id="PTHR13847:SF279">
    <property type="entry name" value="FAD DEPENDENT OXIDOREDUCTASE DOMAIN-CONTAINING PROTEIN-RELATED"/>
    <property type="match status" value="1"/>
</dbReference>
<dbReference type="AlphaFoldDB" id="A0A8K0SJN6"/>
<dbReference type="InterPro" id="IPR006076">
    <property type="entry name" value="FAD-dep_OxRdtase"/>
</dbReference>
<keyword evidence="3" id="KW-1185">Reference proteome</keyword>
<sequence>MASKPFPVPKGMPSFWQTAPGHLDNHRSSAALPVESDIVIIGAGYSGASLVTHLLDNQGSQKKTILVLEARQLCSGATGRNGGHLKPDVYNLCSSVSDTHGLEAAVEIAEFELQNVEAVKDYVHSSGAQCDFVMTQAVDVQFSERHDAALKARYEKLSMAGIKATQQAAHFHGRDAEIISGVKGAKGAFKYSAGHLWPYKLIHHMFEQALKHSNVNLQTNSPVIAISQHPDSSGRWRLTTPRGDVLAQQVIVATNAYTAALLPEYQDKIIPYRTLCSRIVTPEDKLPPLLVNSYALRFNEWDYDYLIPRVDGSIIVGGARRTYLEHLQQWYGNVDDSKLMDVGRDYFDGYMQRNFRGWENSGAYTDKVWTGVMGYSADRLPRIGKIPGRQNMFIMGGFTGHGMPQIFLAAKGLSRMVSDDTPFSNTGIPRLFEETEARLQSKQNWLLDLHSGLFPASKL</sequence>
<evidence type="ECO:0000259" key="1">
    <source>
        <dbReference type="Pfam" id="PF01266"/>
    </source>
</evidence>
<name>A0A8K0SJN6_9HYPO</name>
<dbReference type="OrthoDB" id="429143at2759"/>
<reference evidence="2" key="1">
    <citation type="journal article" date="2021" name="Nat. Commun.">
        <title>Genetic determinants of endophytism in the Arabidopsis root mycobiome.</title>
        <authorList>
            <person name="Mesny F."/>
            <person name="Miyauchi S."/>
            <person name="Thiergart T."/>
            <person name="Pickel B."/>
            <person name="Atanasova L."/>
            <person name="Karlsson M."/>
            <person name="Huettel B."/>
            <person name="Barry K.W."/>
            <person name="Haridas S."/>
            <person name="Chen C."/>
            <person name="Bauer D."/>
            <person name="Andreopoulos W."/>
            <person name="Pangilinan J."/>
            <person name="LaButti K."/>
            <person name="Riley R."/>
            <person name="Lipzen A."/>
            <person name="Clum A."/>
            <person name="Drula E."/>
            <person name="Henrissat B."/>
            <person name="Kohler A."/>
            <person name="Grigoriev I.V."/>
            <person name="Martin F.M."/>
            <person name="Hacquard S."/>
        </authorList>
    </citation>
    <scope>NUCLEOTIDE SEQUENCE</scope>
    <source>
        <strain evidence="2">MPI-CAGE-CH-0235</strain>
    </source>
</reference>
<gene>
    <name evidence="2" type="ORF">B0I35DRAFT_358983</name>
</gene>
<dbReference type="InterPro" id="IPR036188">
    <property type="entry name" value="FAD/NAD-bd_sf"/>
</dbReference>